<reference evidence="1" key="1">
    <citation type="submission" date="2022-07" db="EMBL/GenBank/DDBJ databases">
        <title>Phylogenomic reconstructions and comparative analyses of Kickxellomycotina fungi.</title>
        <authorList>
            <person name="Reynolds N.K."/>
            <person name="Stajich J.E."/>
            <person name="Barry K."/>
            <person name="Grigoriev I.V."/>
            <person name="Crous P."/>
            <person name="Smith M.E."/>
        </authorList>
    </citation>
    <scope>NUCLEOTIDE SEQUENCE</scope>
    <source>
        <strain evidence="1">RSA 861</strain>
    </source>
</reference>
<keyword evidence="2" id="KW-1185">Reference proteome</keyword>
<proteinExistence type="predicted"/>
<evidence type="ECO:0000313" key="1">
    <source>
        <dbReference type="EMBL" id="KAJ1916410.1"/>
    </source>
</evidence>
<gene>
    <name evidence="1" type="ORF">IWQ60_008110</name>
</gene>
<name>A0A9W7ZZ88_9FUNG</name>
<feature type="non-terminal residue" evidence="1">
    <location>
        <position position="1"/>
    </location>
</feature>
<organism evidence="1 2">
    <name type="scientific">Tieghemiomyces parasiticus</name>
    <dbReference type="NCBI Taxonomy" id="78921"/>
    <lineage>
        <taxon>Eukaryota</taxon>
        <taxon>Fungi</taxon>
        <taxon>Fungi incertae sedis</taxon>
        <taxon>Zoopagomycota</taxon>
        <taxon>Kickxellomycotina</taxon>
        <taxon>Dimargaritomycetes</taxon>
        <taxon>Dimargaritales</taxon>
        <taxon>Dimargaritaceae</taxon>
        <taxon>Tieghemiomyces</taxon>
    </lineage>
</organism>
<accession>A0A9W7ZZ88</accession>
<dbReference type="EMBL" id="JANBPT010000585">
    <property type="protein sequence ID" value="KAJ1916410.1"/>
    <property type="molecule type" value="Genomic_DNA"/>
</dbReference>
<protein>
    <submittedName>
        <fullName evidence="1">Uncharacterized protein</fullName>
    </submittedName>
</protein>
<comment type="caution">
    <text evidence="1">The sequence shown here is derived from an EMBL/GenBank/DDBJ whole genome shotgun (WGS) entry which is preliminary data.</text>
</comment>
<dbReference type="Proteomes" id="UP001150569">
    <property type="component" value="Unassembled WGS sequence"/>
</dbReference>
<sequence>VIPSTPHGELKDLLSSPYVNIYKLSQKLDDHHLGLLLRLILAEFSFMQVDDEDLTEALVTLRFLRDRNAIDPKSDLYEIFSHVTMSSQVRAHIWAIGIELGILGVDDFVVYLSSMDYARIKSCASDLNWQTAMKTAGRHADTIPEPCRDFFYTASPIRLGPNQTLIVQTVRLAE</sequence>
<dbReference type="AlphaFoldDB" id="A0A9W7ZZ88"/>
<evidence type="ECO:0000313" key="2">
    <source>
        <dbReference type="Proteomes" id="UP001150569"/>
    </source>
</evidence>